<gene>
    <name evidence="5" type="ORF">METZ01_LOCUS48581</name>
</gene>
<organism evidence="5">
    <name type="scientific">marine metagenome</name>
    <dbReference type="NCBI Taxonomy" id="408172"/>
    <lineage>
        <taxon>unclassified sequences</taxon>
        <taxon>metagenomes</taxon>
        <taxon>ecological metagenomes</taxon>
    </lineage>
</organism>
<proteinExistence type="inferred from homology"/>
<dbReference type="InterPro" id="IPR041988">
    <property type="entry name" value="Ribosomal_uL24_KOW"/>
</dbReference>
<dbReference type="NCBIfam" id="TIGR01079">
    <property type="entry name" value="rplX_bact"/>
    <property type="match status" value="1"/>
</dbReference>
<evidence type="ECO:0000259" key="4">
    <source>
        <dbReference type="Pfam" id="PF17136"/>
    </source>
</evidence>
<name>A0A381S0H3_9ZZZZ</name>
<dbReference type="AlphaFoldDB" id="A0A381S0H3"/>
<dbReference type="GO" id="GO:0003723">
    <property type="term" value="F:RNA binding"/>
    <property type="evidence" value="ECO:0007669"/>
    <property type="project" value="InterPro"/>
</dbReference>
<sequence length="98" mass="10826">VLVIAGKEKGKTGRVERQISGQDRLIVEGVNLVTKHMKARPGISQSGRIQKEASIHVSNVVLVCNKCNEPTKPKINFLDTGSRVRTCTKCQEVIDDNR</sequence>
<dbReference type="InterPro" id="IPR057264">
    <property type="entry name" value="Ribosomal_uL24_C"/>
</dbReference>
<comment type="similarity">
    <text evidence="1">Belongs to the universal ribosomal protein uL24 family.</text>
</comment>
<dbReference type="PANTHER" id="PTHR12903">
    <property type="entry name" value="MITOCHONDRIAL RIBOSOMAL PROTEIN L24"/>
    <property type="match status" value="1"/>
</dbReference>
<evidence type="ECO:0000256" key="1">
    <source>
        <dbReference type="ARBA" id="ARBA00010618"/>
    </source>
</evidence>
<dbReference type="GO" id="GO:0006412">
    <property type="term" value="P:translation"/>
    <property type="evidence" value="ECO:0007669"/>
    <property type="project" value="InterPro"/>
</dbReference>
<dbReference type="CDD" id="cd06089">
    <property type="entry name" value="KOW_RPL26"/>
    <property type="match status" value="1"/>
</dbReference>
<dbReference type="Gene3D" id="2.30.30.30">
    <property type="match status" value="1"/>
</dbReference>
<dbReference type="InterPro" id="IPR008991">
    <property type="entry name" value="Translation_prot_SH3-like_sf"/>
</dbReference>
<dbReference type="Pfam" id="PF17136">
    <property type="entry name" value="ribosomal_L24"/>
    <property type="match status" value="1"/>
</dbReference>
<dbReference type="InterPro" id="IPR003256">
    <property type="entry name" value="Ribosomal_uL24"/>
</dbReference>
<keyword evidence="3" id="KW-0687">Ribonucleoprotein</keyword>
<evidence type="ECO:0000256" key="3">
    <source>
        <dbReference type="ARBA" id="ARBA00023274"/>
    </source>
</evidence>
<dbReference type="GO" id="GO:1990904">
    <property type="term" value="C:ribonucleoprotein complex"/>
    <property type="evidence" value="ECO:0007669"/>
    <property type="project" value="UniProtKB-KW"/>
</dbReference>
<feature type="non-terminal residue" evidence="5">
    <location>
        <position position="1"/>
    </location>
</feature>
<dbReference type="SUPFAM" id="SSF50104">
    <property type="entry name" value="Translation proteins SH3-like domain"/>
    <property type="match status" value="1"/>
</dbReference>
<accession>A0A381S0H3</accession>
<feature type="domain" description="Large ribosomal subunit protein uL24 C-terminal" evidence="4">
    <location>
        <begin position="30"/>
        <end position="94"/>
    </location>
</feature>
<protein>
    <recommendedName>
        <fullName evidence="4">Large ribosomal subunit protein uL24 C-terminal domain-containing protein</fullName>
    </recommendedName>
</protein>
<evidence type="ECO:0000313" key="5">
    <source>
        <dbReference type="EMBL" id="SUZ95727.1"/>
    </source>
</evidence>
<evidence type="ECO:0000256" key="2">
    <source>
        <dbReference type="ARBA" id="ARBA00022980"/>
    </source>
</evidence>
<reference evidence="5" key="1">
    <citation type="submission" date="2018-05" db="EMBL/GenBank/DDBJ databases">
        <authorList>
            <person name="Lanie J.A."/>
            <person name="Ng W.-L."/>
            <person name="Kazmierczak K.M."/>
            <person name="Andrzejewski T.M."/>
            <person name="Davidsen T.M."/>
            <person name="Wayne K.J."/>
            <person name="Tettelin H."/>
            <person name="Glass J.I."/>
            <person name="Rusch D."/>
            <person name="Podicherti R."/>
            <person name="Tsui H.-C.T."/>
            <person name="Winkler M.E."/>
        </authorList>
    </citation>
    <scope>NUCLEOTIDE SEQUENCE</scope>
</reference>
<dbReference type="EMBL" id="UINC01002349">
    <property type="protein sequence ID" value="SUZ95727.1"/>
    <property type="molecule type" value="Genomic_DNA"/>
</dbReference>
<keyword evidence="2" id="KW-0689">Ribosomal protein</keyword>
<dbReference type="GO" id="GO:0005840">
    <property type="term" value="C:ribosome"/>
    <property type="evidence" value="ECO:0007669"/>
    <property type="project" value="UniProtKB-KW"/>
</dbReference>
<dbReference type="GO" id="GO:0003735">
    <property type="term" value="F:structural constituent of ribosome"/>
    <property type="evidence" value="ECO:0007669"/>
    <property type="project" value="InterPro"/>
</dbReference>
<dbReference type="HAMAP" id="MF_01326_B">
    <property type="entry name" value="Ribosomal_uL24_B"/>
    <property type="match status" value="1"/>
</dbReference>
<dbReference type="InterPro" id="IPR014722">
    <property type="entry name" value="Rib_uL2_dom2"/>
</dbReference>